<gene>
    <name evidence="2" type="ORF">EPUL_002718</name>
</gene>
<keyword evidence="3" id="KW-1185">Reference proteome</keyword>
<sequence>MRSWLSKTFLFSAACVFATPVLNQRRSEQITPDQILKIAPNSNSCPSPQGECATNTQAAPFLNEAMSKYQISSPGEKASVLALIAFESGNFKYNINHFPAPGRPGQGTRNMQTAPFNLKYVKSIPELASKTTHTSVDGLSPSELNDIRALVLPDKYSWASGAWYLATESSCTSARKVLQTGSDDGFIAHMKCVGIPSVGSDRMAYWQAAKKALNV</sequence>
<dbReference type="EMBL" id="PEDP01000524">
    <property type="protein sequence ID" value="POS85705.1"/>
    <property type="molecule type" value="Genomic_DNA"/>
</dbReference>
<evidence type="ECO:0000313" key="2">
    <source>
        <dbReference type="EMBL" id="POS85705.1"/>
    </source>
</evidence>
<dbReference type="Proteomes" id="UP000237438">
    <property type="component" value="Unassembled WGS sequence"/>
</dbReference>
<evidence type="ECO:0008006" key="4">
    <source>
        <dbReference type="Google" id="ProtNLM"/>
    </source>
</evidence>
<name>A0A2S4PUI9_9PEZI</name>
<feature type="signal peptide" evidence="1">
    <location>
        <begin position="1"/>
        <end position="18"/>
    </location>
</feature>
<comment type="caution">
    <text evidence="2">The sequence shown here is derived from an EMBL/GenBank/DDBJ whole genome shotgun (WGS) entry which is preliminary data.</text>
</comment>
<evidence type="ECO:0000313" key="3">
    <source>
        <dbReference type="Proteomes" id="UP000237438"/>
    </source>
</evidence>
<organism evidence="2 3">
    <name type="scientific">Erysiphe pulchra</name>
    <dbReference type="NCBI Taxonomy" id="225359"/>
    <lineage>
        <taxon>Eukaryota</taxon>
        <taxon>Fungi</taxon>
        <taxon>Dikarya</taxon>
        <taxon>Ascomycota</taxon>
        <taxon>Pezizomycotina</taxon>
        <taxon>Leotiomycetes</taxon>
        <taxon>Erysiphales</taxon>
        <taxon>Erysiphaceae</taxon>
        <taxon>Erysiphe</taxon>
    </lineage>
</organism>
<evidence type="ECO:0000256" key="1">
    <source>
        <dbReference type="SAM" id="SignalP"/>
    </source>
</evidence>
<keyword evidence="1" id="KW-0732">Signal</keyword>
<accession>A0A2S4PUI9</accession>
<dbReference type="OrthoDB" id="2349272at2759"/>
<proteinExistence type="predicted"/>
<protein>
    <recommendedName>
        <fullName evidence="4">Transglycosylase SLT domain-containing protein</fullName>
    </recommendedName>
</protein>
<reference evidence="2 3" key="1">
    <citation type="submission" date="2017-10" db="EMBL/GenBank/DDBJ databases">
        <title>Development of genomic resources for the powdery mildew, Erysiphe pulchra.</title>
        <authorList>
            <person name="Wadl P.A."/>
            <person name="Mack B.M."/>
            <person name="Moore G."/>
            <person name="Beltz S.B."/>
        </authorList>
    </citation>
    <scope>NUCLEOTIDE SEQUENCE [LARGE SCALE GENOMIC DNA]</scope>
    <source>
        <strain evidence="2">Cflorida</strain>
    </source>
</reference>
<feature type="chain" id="PRO_5015443339" description="Transglycosylase SLT domain-containing protein" evidence="1">
    <location>
        <begin position="19"/>
        <end position="215"/>
    </location>
</feature>
<dbReference type="AlphaFoldDB" id="A0A2S4PUI9"/>